<accession>A0A518DB46</accession>
<keyword evidence="5 7" id="KW-0067">ATP-binding</keyword>
<dbReference type="GO" id="GO:0016887">
    <property type="term" value="F:ATP hydrolysis activity"/>
    <property type="evidence" value="ECO:0007669"/>
    <property type="project" value="InterPro"/>
</dbReference>
<evidence type="ECO:0000256" key="3">
    <source>
        <dbReference type="ARBA" id="ARBA00022458"/>
    </source>
</evidence>
<dbReference type="InterPro" id="IPR003593">
    <property type="entry name" value="AAA+_ATPase"/>
</dbReference>
<reference evidence="7 8" key="1">
    <citation type="submission" date="2019-02" db="EMBL/GenBank/DDBJ databases">
        <title>Deep-cultivation of Planctomycetes and their phenomic and genomic characterization uncovers novel biology.</title>
        <authorList>
            <person name="Wiegand S."/>
            <person name="Jogler M."/>
            <person name="Boedeker C."/>
            <person name="Pinto D."/>
            <person name="Vollmers J."/>
            <person name="Rivas-Marin E."/>
            <person name="Kohn T."/>
            <person name="Peeters S.H."/>
            <person name="Heuer A."/>
            <person name="Rast P."/>
            <person name="Oberbeckmann S."/>
            <person name="Bunk B."/>
            <person name="Jeske O."/>
            <person name="Meyerdierks A."/>
            <person name="Storesund J.E."/>
            <person name="Kallscheuer N."/>
            <person name="Luecker S."/>
            <person name="Lage O.M."/>
            <person name="Pohl T."/>
            <person name="Merkel B.J."/>
            <person name="Hornburger P."/>
            <person name="Mueller R.-W."/>
            <person name="Bruemmer F."/>
            <person name="Labrenz M."/>
            <person name="Spormann A.M."/>
            <person name="Op den Camp H."/>
            <person name="Overmann J."/>
            <person name="Amann R."/>
            <person name="Jetten M.S.M."/>
            <person name="Mascher T."/>
            <person name="Medema M.H."/>
            <person name="Devos D.P."/>
            <person name="Kaster A.-K."/>
            <person name="Ovreas L."/>
            <person name="Rohde M."/>
            <person name="Galperin M.Y."/>
            <person name="Jogler C."/>
        </authorList>
    </citation>
    <scope>NUCLEOTIDE SEQUENCE [LARGE SCALE GENOMIC DNA]</scope>
    <source>
        <strain evidence="7 8">Pla175</strain>
    </source>
</reference>
<dbReference type="InterPro" id="IPR027417">
    <property type="entry name" value="P-loop_NTPase"/>
</dbReference>
<sequence length="280" mass="30560">MLTEPLAADPASRIERPPRVVVSGLVKTYPDLQRGLVTAVDGLSFTAHAGEVFGLLGPNGAGKTTAMRILATLLRPSAGCVTIAGFDCQSQPDLVRSQIGFVSANTATYDRMTAWELVEFFGRLHGLNDRTLAERMPELFEKLEMTSIRDTLGAKMSTGMRQKTSIARALIHDPPVMIFDEATNGLDVLAARALLDVVSRLRDEGKCVIFSTHIMREAERLCDQIAIMHGGKILASGSLNELRGQHDEEDLEELFFQLIHRAQAEQALTQPHGGEAILTP</sequence>
<dbReference type="KEGG" id="pnd:Pla175_20850"/>
<keyword evidence="8" id="KW-1185">Reference proteome</keyword>
<dbReference type="PANTHER" id="PTHR42711">
    <property type="entry name" value="ABC TRANSPORTER ATP-BINDING PROTEIN"/>
    <property type="match status" value="1"/>
</dbReference>
<organism evidence="7 8">
    <name type="scientific">Pirellulimonas nuda</name>
    <dbReference type="NCBI Taxonomy" id="2528009"/>
    <lineage>
        <taxon>Bacteria</taxon>
        <taxon>Pseudomonadati</taxon>
        <taxon>Planctomycetota</taxon>
        <taxon>Planctomycetia</taxon>
        <taxon>Pirellulales</taxon>
        <taxon>Lacipirellulaceae</taxon>
        <taxon>Pirellulimonas</taxon>
    </lineage>
</organism>
<name>A0A518DB46_9BACT</name>
<dbReference type="OrthoDB" id="9795548at2"/>
<dbReference type="EC" id="3.6.3.-" evidence="7"/>
<dbReference type="EMBL" id="CP036291">
    <property type="protein sequence ID" value="QDU88704.1"/>
    <property type="molecule type" value="Genomic_DNA"/>
</dbReference>
<dbReference type="Proteomes" id="UP000317429">
    <property type="component" value="Chromosome"/>
</dbReference>
<proteinExistence type="inferred from homology"/>
<gene>
    <name evidence="7" type="primary">drrA_1</name>
    <name evidence="7" type="ORF">Pla175_20850</name>
</gene>
<dbReference type="GO" id="GO:0005524">
    <property type="term" value="F:ATP binding"/>
    <property type="evidence" value="ECO:0007669"/>
    <property type="project" value="UniProtKB-KW"/>
</dbReference>
<evidence type="ECO:0000256" key="4">
    <source>
        <dbReference type="ARBA" id="ARBA00022741"/>
    </source>
</evidence>
<keyword evidence="4" id="KW-0547">Nucleotide-binding</keyword>
<keyword evidence="7" id="KW-0378">Hydrolase</keyword>
<dbReference type="InterPro" id="IPR050763">
    <property type="entry name" value="ABC_transporter_ATP-binding"/>
</dbReference>
<evidence type="ECO:0000256" key="2">
    <source>
        <dbReference type="ARBA" id="ARBA00022448"/>
    </source>
</evidence>
<dbReference type="SUPFAM" id="SSF52540">
    <property type="entry name" value="P-loop containing nucleoside triphosphate hydrolases"/>
    <property type="match status" value="1"/>
</dbReference>
<keyword evidence="2" id="KW-0813">Transport</keyword>
<evidence type="ECO:0000313" key="8">
    <source>
        <dbReference type="Proteomes" id="UP000317429"/>
    </source>
</evidence>
<dbReference type="SMART" id="SM00382">
    <property type="entry name" value="AAA"/>
    <property type="match status" value="1"/>
</dbReference>
<dbReference type="PROSITE" id="PS50893">
    <property type="entry name" value="ABC_TRANSPORTER_2"/>
    <property type="match status" value="1"/>
</dbReference>
<protein>
    <submittedName>
        <fullName evidence="7">Daunorubicin/doxorubicin resistance ATP-binding protein DrrA</fullName>
        <ecNumber evidence="7">3.6.3.-</ecNumber>
    </submittedName>
</protein>
<dbReference type="Gene3D" id="3.40.50.300">
    <property type="entry name" value="P-loop containing nucleotide triphosphate hydrolases"/>
    <property type="match status" value="1"/>
</dbReference>
<feature type="domain" description="ABC transporter" evidence="6">
    <location>
        <begin position="20"/>
        <end position="255"/>
    </location>
</feature>
<dbReference type="Pfam" id="PF00005">
    <property type="entry name" value="ABC_tran"/>
    <property type="match status" value="1"/>
</dbReference>
<evidence type="ECO:0000313" key="7">
    <source>
        <dbReference type="EMBL" id="QDU88704.1"/>
    </source>
</evidence>
<comment type="similarity">
    <text evidence="1">Belongs to the ABC transporter superfamily.</text>
</comment>
<evidence type="ECO:0000256" key="1">
    <source>
        <dbReference type="ARBA" id="ARBA00005417"/>
    </source>
</evidence>
<evidence type="ECO:0000259" key="6">
    <source>
        <dbReference type="PROSITE" id="PS50893"/>
    </source>
</evidence>
<keyword evidence="3" id="KW-0536">Nodulation</keyword>
<dbReference type="RefSeq" id="WP_145283896.1">
    <property type="nucleotide sequence ID" value="NZ_CP036291.1"/>
</dbReference>
<evidence type="ECO:0000256" key="5">
    <source>
        <dbReference type="ARBA" id="ARBA00022840"/>
    </source>
</evidence>
<dbReference type="InterPro" id="IPR003439">
    <property type="entry name" value="ABC_transporter-like_ATP-bd"/>
</dbReference>
<dbReference type="AlphaFoldDB" id="A0A518DB46"/>
<dbReference type="PANTHER" id="PTHR42711:SF5">
    <property type="entry name" value="ABC TRANSPORTER ATP-BINDING PROTEIN NATA"/>
    <property type="match status" value="1"/>
</dbReference>